<accession>A0AB39Y3Q9</accession>
<evidence type="ECO:0000256" key="2">
    <source>
        <dbReference type="SAM" id="Phobius"/>
    </source>
</evidence>
<organism evidence="3">
    <name type="scientific">Streptomyces sp. R33</name>
    <dbReference type="NCBI Taxonomy" id="3238629"/>
    <lineage>
        <taxon>Bacteria</taxon>
        <taxon>Bacillati</taxon>
        <taxon>Actinomycetota</taxon>
        <taxon>Actinomycetes</taxon>
        <taxon>Kitasatosporales</taxon>
        <taxon>Streptomycetaceae</taxon>
        <taxon>Streptomyces</taxon>
    </lineage>
</organism>
<keyword evidence="2" id="KW-0812">Transmembrane</keyword>
<evidence type="ECO:0000313" key="3">
    <source>
        <dbReference type="EMBL" id="XDV64759.1"/>
    </source>
</evidence>
<dbReference type="AlphaFoldDB" id="A0AB39Y3Q9"/>
<proteinExistence type="predicted"/>
<keyword evidence="2" id="KW-1133">Transmembrane helix</keyword>
<dbReference type="EMBL" id="CP165727">
    <property type="protein sequence ID" value="XDV64759.1"/>
    <property type="molecule type" value="Genomic_DNA"/>
</dbReference>
<feature type="compositionally biased region" description="Gly residues" evidence="1">
    <location>
        <begin position="119"/>
        <end position="128"/>
    </location>
</feature>
<keyword evidence="2" id="KW-0472">Membrane</keyword>
<feature type="compositionally biased region" description="Basic and acidic residues" evidence="1">
    <location>
        <begin position="106"/>
        <end position="115"/>
    </location>
</feature>
<sequence>MSRPLRWVVVLVGSAVVFFVCFKLAQADPFGWLPEKDSDAVAVAAGFAGAMTAAVGLAGGWWAGTAPLAPAAPPVPERSVRQVAEASGTSEIRQAGGADPAGPVDQEARARDNSRIRQTGGGEPGGNP</sequence>
<name>A0AB39Y3Q9_9ACTN</name>
<gene>
    <name evidence="3" type="ORF">AB5J51_18335</name>
</gene>
<evidence type="ECO:0000256" key="1">
    <source>
        <dbReference type="SAM" id="MobiDB-lite"/>
    </source>
</evidence>
<protein>
    <submittedName>
        <fullName evidence="3">Uncharacterized protein</fullName>
    </submittedName>
</protein>
<reference evidence="3" key="1">
    <citation type="submission" date="2024-08" db="EMBL/GenBank/DDBJ databases">
        <authorList>
            <person name="Yu S.T."/>
        </authorList>
    </citation>
    <scope>NUCLEOTIDE SEQUENCE</scope>
    <source>
        <strain evidence="3">R33</strain>
    </source>
</reference>
<feature type="region of interest" description="Disordered" evidence="1">
    <location>
        <begin position="66"/>
        <end position="128"/>
    </location>
</feature>
<feature type="transmembrane region" description="Helical" evidence="2">
    <location>
        <begin position="43"/>
        <end position="63"/>
    </location>
</feature>